<evidence type="ECO:0000313" key="21">
    <source>
        <dbReference type="EMBL" id="MST50234.1"/>
    </source>
</evidence>
<keyword evidence="22" id="KW-1185">Reference proteome</keyword>
<comment type="caution">
    <text evidence="21">The sequence shown here is derived from an EMBL/GenBank/DDBJ whole genome shotgun (WGS) entry which is preliminary data.</text>
</comment>
<keyword evidence="11" id="KW-0547">Nucleotide-binding</keyword>
<proteinExistence type="inferred from homology"/>
<evidence type="ECO:0000256" key="10">
    <source>
        <dbReference type="ARBA" id="ARBA00022723"/>
    </source>
</evidence>
<evidence type="ECO:0000256" key="8">
    <source>
        <dbReference type="ARBA" id="ARBA00019357"/>
    </source>
</evidence>
<dbReference type="GO" id="GO:0005524">
    <property type="term" value="F:ATP binding"/>
    <property type="evidence" value="ECO:0007669"/>
    <property type="project" value="UniProtKB-KW"/>
</dbReference>
<dbReference type="Pfam" id="PF02875">
    <property type="entry name" value="Mur_ligase_C"/>
    <property type="match status" value="1"/>
</dbReference>
<dbReference type="AlphaFoldDB" id="A0A7K0K462"/>
<dbReference type="Gene3D" id="3.40.1190.10">
    <property type="entry name" value="Mur-like, catalytic domain"/>
    <property type="match status" value="1"/>
</dbReference>
<name>A0A7K0K462_9ACTO</name>
<evidence type="ECO:0000256" key="1">
    <source>
        <dbReference type="ARBA" id="ARBA00001946"/>
    </source>
</evidence>
<dbReference type="InterPro" id="IPR004101">
    <property type="entry name" value="Mur_ligase_C"/>
</dbReference>
<dbReference type="SUPFAM" id="SSF53244">
    <property type="entry name" value="MurD-like peptide ligases, peptide-binding domain"/>
    <property type="match status" value="1"/>
</dbReference>
<evidence type="ECO:0000256" key="3">
    <source>
        <dbReference type="ARBA" id="ARBA00005150"/>
    </source>
</evidence>
<evidence type="ECO:0000256" key="5">
    <source>
        <dbReference type="ARBA" id="ARBA00011245"/>
    </source>
</evidence>
<dbReference type="GO" id="GO:0046872">
    <property type="term" value="F:metal ion binding"/>
    <property type="evidence" value="ECO:0007669"/>
    <property type="project" value="UniProtKB-KW"/>
</dbReference>
<dbReference type="NCBIfam" id="TIGR01499">
    <property type="entry name" value="folC"/>
    <property type="match status" value="1"/>
</dbReference>
<evidence type="ECO:0000256" key="15">
    <source>
        <dbReference type="ARBA" id="ARBA00030592"/>
    </source>
</evidence>
<evidence type="ECO:0000256" key="16">
    <source>
        <dbReference type="ARBA" id="ARBA00047493"/>
    </source>
</evidence>
<protein>
    <recommendedName>
        <fullName evidence="8">Dihydrofolate synthase/folylpolyglutamate synthase</fullName>
        <ecNumber evidence="6">6.3.2.12</ecNumber>
        <ecNumber evidence="7">6.3.2.17</ecNumber>
    </recommendedName>
    <alternativeName>
        <fullName evidence="15">Tetrahydrofolylpolyglutamate synthase</fullName>
    </alternativeName>
</protein>
<gene>
    <name evidence="21" type="ORF">FYJ63_08335</name>
</gene>
<evidence type="ECO:0000256" key="17">
    <source>
        <dbReference type="ARBA" id="ARBA00049161"/>
    </source>
</evidence>
<reference evidence="21 22" key="1">
    <citation type="submission" date="2019-08" db="EMBL/GenBank/DDBJ databases">
        <title>In-depth cultivation of the pig gut microbiome towards novel bacterial diversity and tailored functional studies.</title>
        <authorList>
            <person name="Wylensek D."/>
            <person name="Hitch T.C.A."/>
            <person name="Clavel T."/>
        </authorList>
    </citation>
    <scope>NUCLEOTIDE SEQUENCE [LARGE SCALE GENOMIC DNA]</scope>
    <source>
        <strain evidence="21 22">RF-GAM-744-WT-7</strain>
    </source>
</reference>
<comment type="catalytic activity">
    <reaction evidence="16">
        <text>(6S)-5,6,7,8-tetrahydrofolyl-(gamma-L-Glu)(n) + L-glutamate + ATP = (6S)-5,6,7,8-tetrahydrofolyl-(gamma-L-Glu)(n+1) + ADP + phosphate + H(+)</text>
        <dbReference type="Rhea" id="RHEA:10580"/>
        <dbReference type="Rhea" id="RHEA-COMP:14738"/>
        <dbReference type="Rhea" id="RHEA-COMP:14740"/>
        <dbReference type="ChEBI" id="CHEBI:15378"/>
        <dbReference type="ChEBI" id="CHEBI:29985"/>
        <dbReference type="ChEBI" id="CHEBI:30616"/>
        <dbReference type="ChEBI" id="CHEBI:43474"/>
        <dbReference type="ChEBI" id="CHEBI:141005"/>
        <dbReference type="ChEBI" id="CHEBI:456216"/>
        <dbReference type="EC" id="6.3.2.17"/>
    </reaction>
</comment>
<dbReference type="EC" id="6.3.2.12" evidence="6"/>
<comment type="pathway">
    <text evidence="2">Cofactor biosynthesis; tetrahydrofolate biosynthesis; 7,8-dihydrofolate from 2-amino-4-hydroxy-6-hydroxymethyl-7,8-dihydropteridine diphosphate and 4-aminobenzoate: step 2/2.</text>
</comment>
<evidence type="ECO:0000256" key="11">
    <source>
        <dbReference type="ARBA" id="ARBA00022741"/>
    </source>
</evidence>
<comment type="catalytic activity">
    <reaction evidence="17">
        <text>7,8-dihydropteroate + L-glutamate + ATP = 7,8-dihydrofolate + ADP + phosphate + H(+)</text>
        <dbReference type="Rhea" id="RHEA:23584"/>
        <dbReference type="ChEBI" id="CHEBI:15378"/>
        <dbReference type="ChEBI" id="CHEBI:17839"/>
        <dbReference type="ChEBI" id="CHEBI:29985"/>
        <dbReference type="ChEBI" id="CHEBI:30616"/>
        <dbReference type="ChEBI" id="CHEBI:43474"/>
        <dbReference type="ChEBI" id="CHEBI:57451"/>
        <dbReference type="ChEBI" id="CHEBI:456216"/>
        <dbReference type="EC" id="6.3.2.12"/>
    </reaction>
</comment>
<evidence type="ECO:0000313" key="22">
    <source>
        <dbReference type="Proteomes" id="UP000442535"/>
    </source>
</evidence>
<evidence type="ECO:0000256" key="9">
    <source>
        <dbReference type="ARBA" id="ARBA00022598"/>
    </source>
</evidence>
<dbReference type="GO" id="GO:0046656">
    <property type="term" value="P:folic acid biosynthetic process"/>
    <property type="evidence" value="ECO:0007669"/>
    <property type="project" value="UniProtKB-KW"/>
</dbReference>
<keyword evidence="13" id="KW-0460">Magnesium</keyword>
<dbReference type="InterPro" id="IPR036615">
    <property type="entry name" value="Mur_ligase_C_dom_sf"/>
</dbReference>
<dbReference type="GO" id="GO:0005737">
    <property type="term" value="C:cytoplasm"/>
    <property type="evidence" value="ECO:0007669"/>
    <property type="project" value="TreeGrafter"/>
</dbReference>
<feature type="domain" description="Mur ligase C-terminal" evidence="19">
    <location>
        <begin position="384"/>
        <end position="490"/>
    </location>
</feature>
<comment type="subunit">
    <text evidence="5">Monomer.</text>
</comment>
<dbReference type="InterPro" id="IPR013221">
    <property type="entry name" value="Mur_ligase_cen"/>
</dbReference>
<keyword evidence="10" id="KW-0479">Metal-binding</keyword>
<dbReference type="FunFam" id="3.40.1190.10:FF:000004">
    <property type="entry name" value="Dihydrofolate synthase/folylpolyglutamate synthase"/>
    <property type="match status" value="1"/>
</dbReference>
<dbReference type="PROSITE" id="PS01012">
    <property type="entry name" value="FOLYLPOLYGLU_SYNT_2"/>
    <property type="match status" value="1"/>
</dbReference>
<organism evidence="21 22">
    <name type="scientific">Mobiluncus porci</name>
    <dbReference type="NCBI Taxonomy" id="2652278"/>
    <lineage>
        <taxon>Bacteria</taxon>
        <taxon>Bacillati</taxon>
        <taxon>Actinomycetota</taxon>
        <taxon>Actinomycetes</taxon>
        <taxon>Actinomycetales</taxon>
        <taxon>Actinomycetaceae</taxon>
        <taxon>Mobiluncus</taxon>
    </lineage>
</organism>
<dbReference type="InterPro" id="IPR001645">
    <property type="entry name" value="Folylpolyglutamate_synth"/>
</dbReference>
<evidence type="ECO:0000256" key="14">
    <source>
        <dbReference type="ARBA" id="ARBA00022909"/>
    </source>
</evidence>
<evidence type="ECO:0000259" key="19">
    <source>
        <dbReference type="Pfam" id="PF02875"/>
    </source>
</evidence>
<dbReference type="InterPro" id="IPR036565">
    <property type="entry name" value="Mur-like_cat_sf"/>
</dbReference>
<dbReference type="EMBL" id="VUMY01000015">
    <property type="protein sequence ID" value="MST50234.1"/>
    <property type="molecule type" value="Genomic_DNA"/>
</dbReference>
<keyword evidence="14" id="KW-0289">Folate biosynthesis</keyword>
<sequence>MRERLPEDLQVDPELIPYLLAAKAPSESLGEAADNRDDAATDGENNQKNPTDKDGLELTDAQLELVEQMRSRQRPASTLGPSTLENPKAKAIYESLLTRRAEHQIEPTLERVQGVLDYLGNPQELFHSIHVTGTNGKTSMARMIEALTDELGYRTGRFTSPHLVDVRERISIDREPITTDQFIAAYEDIEAQLAMWENDNPGSKLSFFEVLTVMAYALFADVPVHLAVVEVGMGGRWDATNVIDADTAVIGPISLEHEQWLGKGLANIAKEKSGIIKHAANVVVAHQPDEALEVIKAAAHAMDATLRYEGRDFEVIQRVPAVGGQMLTIRTSAATYQDIFLPLFGEFQAENAAVALTAVEAQLGGLALDGDSVARAFASVTSPGRLEVLHASPMIVADAGHNPGAALALARAIEDDLRWTHTVGIYSAMDDKDIETVLGVMEPVMGEIIVTTMPGERPAKLEKLQEIAEEVFGEDRVYALDCLTEAIGKAGELDDLQEAPPGSTGVMIFGSVVLAGMARKVLNQG</sequence>
<evidence type="ECO:0000256" key="18">
    <source>
        <dbReference type="SAM" id="MobiDB-lite"/>
    </source>
</evidence>
<dbReference type="PANTHER" id="PTHR11136:SF0">
    <property type="entry name" value="DIHYDROFOLATE SYNTHETASE-RELATED"/>
    <property type="match status" value="1"/>
</dbReference>
<evidence type="ECO:0000256" key="2">
    <source>
        <dbReference type="ARBA" id="ARBA00004799"/>
    </source>
</evidence>
<comment type="cofactor">
    <cofactor evidence="1">
        <name>Mg(2+)</name>
        <dbReference type="ChEBI" id="CHEBI:18420"/>
    </cofactor>
</comment>
<dbReference type="Gene3D" id="3.90.190.20">
    <property type="entry name" value="Mur ligase, C-terminal domain"/>
    <property type="match status" value="1"/>
</dbReference>
<dbReference type="GO" id="GO:0008841">
    <property type="term" value="F:dihydrofolate synthase activity"/>
    <property type="evidence" value="ECO:0007669"/>
    <property type="project" value="UniProtKB-EC"/>
</dbReference>
<accession>A0A7K0K462</accession>
<comment type="similarity">
    <text evidence="4">Belongs to the folylpolyglutamate synthase family.</text>
</comment>
<dbReference type="GO" id="GO:0004326">
    <property type="term" value="F:tetrahydrofolylpolyglutamate synthase activity"/>
    <property type="evidence" value="ECO:0007669"/>
    <property type="project" value="UniProtKB-EC"/>
</dbReference>
<dbReference type="Proteomes" id="UP000442535">
    <property type="component" value="Unassembled WGS sequence"/>
</dbReference>
<dbReference type="InterPro" id="IPR018109">
    <property type="entry name" value="Folylpolyglutamate_synth_CS"/>
</dbReference>
<dbReference type="PANTHER" id="PTHR11136">
    <property type="entry name" value="FOLYLPOLYGLUTAMATE SYNTHASE-RELATED"/>
    <property type="match status" value="1"/>
</dbReference>
<feature type="region of interest" description="Disordered" evidence="18">
    <location>
        <begin position="22"/>
        <end position="56"/>
    </location>
</feature>
<evidence type="ECO:0000259" key="20">
    <source>
        <dbReference type="Pfam" id="PF08245"/>
    </source>
</evidence>
<evidence type="ECO:0000256" key="12">
    <source>
        <dbReference type="ARBA" id="ARBA00022840"/>
    </source>
</evidence>
<comment type="pathway">
    <text evidence="3">Cofactor biosynthesis; tetrahydrofolylpolyglutamate biosynthesis.</text>
</comment>
<dbReference type="Pfam" id="PF08245">
    <property type="entry name" value="Mur_ligase_M"/>
    <property type="match status" value="1"/>
</dbReference>
<dbReference type="SUPFAM" id="SSF53623">
    <property type="entry name" value="MurD-like peptide ligases, catalytic domain"/>
    <property type="match status" value="1"/>
</dbReference>
<evidence type="ECO:0000256" key="7">
    <source>
        <dbReference type="ARBA" id="ARBA00013025"/>
    </source>
</evidence>
<evidence type="ECO:0000256" key="13">
    <source>
        <dbReference type="ARBA" id="ARBA00022842"/>
    </source>
</evidence>
<keyword evidence="9" id="KW-0436">Ligase</keyword>
<evidence type="ECO:0000256" key="6">
    <source>
        <dbReference type="ARBA" id="ARBA00013023"/>
    </source>
</evidence>
<dbReference type="EC" id="6.3.2.17" evidence="7"/>
<feature type="domain" description="Mur ligase central" evidence="20">
    <location>
        <begin position="131"/>
        <end position="358"/>
    </location>
</feature>
<evidence type="ECO:0000256" key="4">
    <source>
        <dbReference type="ARBA" id="ARBA00008276"/>
    </source>
</evidence>
<keyword evidence="12" id="KW-0067">ATP-binding</keyword>